<evidence type="ECO:0000313" key="2">
    <source>
        <dbReference type="EMBL" id="SFE12123.1"/>
    </source>
</evidence>
<feature type="chain" id="PRO_5010264050" description="Outer membrane protein beta-barrel domain-containing protein" evidence="1">
    <location>
        <begin position="23"/>
        <end position="202"/>
    </location>
</feature>
<name>A0A1I1Y237_9BACT</name>
<dbReference type="OrthoDB" id="1119282at2"/>
<evidence type="ECO:0008006" key="4">
    <source>
        <dbReference type="Google" id="ProtNLM"/>
    </source>
</evidence>
<reference evidence="2 3" key="1">
    <citation type="submission" date="2016-10" db="EMBL/GenBank/DDBJ databases">
        <authorList>
            <person name="de Groot N.N."/>
        </authorList>
    </citation>
    <scope>NUCLEOTIDE SEQUENCE [LARGE SCALE GENOMIC DNA]</scope>
    <source>
        <strain evidence="2 3">DSM 19012</strain>
    </source>
</reference>
<sequence>MGKRCFIALFILLLGIKSNSFAQYNKQRWIISPKISFADYSDKNNYENYSISKIPPLSFFVEKGLNSFFSAGGFIGYKRDKYVNDTISTNVLKYRTYTTGAVATIHYAKWIERLSGYSIFLGDFDLYISGAMQMAFNKTEEKHVWDSETGQYKDLPIKKDIDFRIRPIFGIRYFLTDRFCMLLEVGRGNPGMVTTGVSWFIE</sequence>
<keyword evidence="1" id="KW-0732">Signal</keyword>
<proteinExistence type="predicted"/>
<dbReference type="eggNOG" id="ENOG50312HT">
    <property type="taxonomic scope" value="Bacteria"/>
</dbReference>
<keyword evidence="3" id="KW-1185">Reference proteome</keyword>
<evidence type="ECO:0000256" key="1">
    <source>
        <dbReference type="SAM" id="SignalP"/>
    </source>
</evidence>
<dbReference type="AlphaFoldDB" id="A0A1I1Y237"/>
<evidence type="ECO:0000313" key="3">
    <source>
        <dbReference type="Proteomes" id="UP000181976"/>
    </source>
</evidence>
<dbReference type="InParanoid" id="A0A1I1Y237"/>
<protein>
    <recommendedName>
        <fullName evidence="4">Outer membrane protein beta-barrel domain-containing protein</fullName>
    </recommendedName>
</protein>
<dbReference type="EMBL" id="FONA01000007">
    <property type="protein sequence ID" value="SFE12123.1"/>
    <property type="molecule type" value="Genomic_DNA"/>
</dbReference>
<dbReference type="RefSeq" id="WP_010526274.1">
    <property type="nucleotide sequence ID" value="NZ_AFSL01000007.1"/>
</dbReference>
<gene>
    <name evidence="2" type="ORF">SAMN05444380_1076</name>
</gene>
<dbReference type="STRING" id="385682.SAMN05444380_1076"/>
<dbReference type="InterPro" id="IPR011250">
    <property type="entry name" value="OMP/PagP_B-barrel"/>
</dbReference>
<organism evidence="2 3">
    <name type="scientific">Thermophagus xiamenensis</name>
    <dbReference type="NCBI Taxonomy" id="385682"/>
    <lineage>
        <taxon>Bacteria</taxon>
        <taxon>Pseudomonadati</taxon>
        <taxon>Bacteroidota</taxon>
        <taxon>Bacteroidia</taxon>
        <taxon>Marinilabiliales</taxon>
        <taxon>Marinilabiliaceae</taxon>
        <taxon>Thermophagus</taxon>
    </lineage>
</organism>
<dbReference type="SUPFAM" id="SSF56925">
    <property type="entry name" value="OMPA-like"/>
    <property type="match status" value="1"/>
</dbReference>
<feature type="signal peptide" evidence="1">
    <location>
        <begin position="1"/>
        <end position="22"/>
    </location>
</feature>
<dbReference type="Proteomes" id="UP000181976">
    <property type="component" value="Unassembled WGS sequence"/>
</dbReference>
<accession>A0A1I1Y237</accession>